<dbReference type="Pfam" id="PF13173">
    <property type="entry name" value="AAA_14"/>
    <property type="match status" value="1"/>
</dbReference>
<reference evidence="2" key="1">
    <citation type="submission" date="2019-08" db="EMBL/GenBank/DDBJ databases">
        <authorList>
            <person name="Kucharzyk K."/>
            <person name="Murdoch R.W."/>
            <person name="Higgins S."/>
            <person name="Loffler F."/>
        </authorList>
    </citation>
    <scope>NUCLEOTIDE SEQUENCE</scope>
</reference>
<dbReference type="SUPFAM" id="SSF52540">
    <property type="entry name" value="P-loop containing nucleoside triphosphate hydrolases"/>
    <property type="match status" value="1"/>
</dbReference>
<name>A0A644VP79_9ZZZZ</name>
<evidence type="ECO:0000259" key="1">
    <source>
        <dbReference type="Pfam" id="PF13173"/>
    </source>
</evidence>
<comment type="caution">
    <text evidence="2">The sequence shown here is derived from an EMBL/GenBank/DDBJ whole genome shotgun (WGS) entry which is preliminary data.</text>
</comment>
<dbReference type="AlphaFoldDB" id="A0A644VP79"/>
<dbReference type="EMBL" id="VSSQ01000353">
    <property type="protein sequence ID" value="MPL92263.1"/>
    <property type="molecule type" value="Genomic_DNA"/>
</dbReference>
<proteinExistence type="predicted"/>
<organism evidence="2">
    <name type="scientific">bioreactor metagenome</name>
    <dbReference type="NCBI Taxonomy" id="1076179"/>
    <lineage>
        <taxon>unclassified sequences</taxon>
        <taxon>metagenomes</taxon>
        <taxon>ecological metagenomes</taxon>
    </lineage>
</organism>
<gene>
    <name evidence="2" type="ORF">SDC9_38361</name>
</gene>
<evidence type="ECO:0000313" key="2">
    <source>
        <dbReference type="EMBL" id="MPL92263.1"/>
    </source>
</evidence>
<sequence>MRIKIHLEKQIQQNLNQGKAIIILGARQVGKTTLLDILFKANNKCILLNGDELDIQKLFADISADRLKSIFGEKKF</sequence>
<dbReference type="InterPro" id="IPR041682">
    <property type="entry name" value="AAA_14"/>
</dbReference>
<protein>
    <recommendedName>
        <fullName evidence="1">AAA domain-containing protein</fullName>
    </recommendedName>
</protein>
<dbReference type="InterPro" id="IPR027417">
    <property type="entry name" value="P-loop_NTPase"/>
</dbReference>
<dbReference type="Gene3D" id="3.40.50.300">
    <property type="entry name" value="P-loop containing nucleotide triphosphate hydrolases"/>
    <property type="match status" value="1"/>
</dbReference>
<feature type="domain" description="AAA" evidence="1">
    <location>
        <begin position="18"/>
        <end position="61"/>
    </location>
</feature>
<accession>A0A644VP79</accession>